<dbReference type="InterPro" id="IPR052897">
    <property type="entry name" value="Sec-Metab_Biosynth_Hydrolase"/>
</dbReference>
<protein>
    <submittedName>
        <fullName evidence="2">Esterase</fullName>
    </submittedName>
</protein>
<dbReference type="STRING" id="477641.MODMU_2379"/>
<dbReference type="OMA" id="NIVREDY"/>
<dbReference type="InterPro" id="IPR029058">
    <property type="entry name" value="AB_hydrolase_fold"/>
</dbReference>
<dbReference type="PANTHER" id="PTHR37017">
    <property type="entry name" value="AB HYDROLASE-1 DOMAIN-CONTAINING PROTEIN-RELATED"/>
    <property type="match status" value="1"/>
</dbReference>
<reference evidence="2 3" key="1">
    <citation type="journal article" date="2012" name="J. Bacteriol.">
        <title>Genome Sequence of Radiation-Resistant Modestobacter marinus Strain BC501, a Representative Actinobacterium That Thrives on Calcareous Stone Surfaces.</title>
        <authorList>
            <person name="Normand P."/>
            <person name="Gury J."/>
            <person name="Pujic P."/>
            <person name="Chouaia B."/>
            <person name="Crotti E."/>
            <person name="Brusetti L."/>
            <person name="Daffonchio D."/>
            <person name="Vacherie B."/>
            <person name="Barbe V."/>
            <person name="Medigue C."/>
            <person name="Calteau A."/>
            <person name="Ghodhbane-Gtari F."/>
            <person name="Essoussi I."/>
            <person name="Nouioui I."/>
            <person name="Abbassi-Ghozzi I."/>
            <person name="Gtari M."/>
        </authorList>
    </citation>
    <scope>NUCLEOTIDE SEQUENCE [LARGE SCALE GENOMIC DNA]</scope>
    <source>
        <strain evidence="3">BC 501</strain>
    </source>
</reference>
<dbReference type="Gene3D" id="3.40.50.1820">
    <property type="entry name" value="alpha/beta hydrolase"/>
    <property type="match status" value="1"/>
</dbReference>
<gene>
    <name evidence="2" type="ordered locus">MODMU_2379</name>
</gene>
<feature type="domain" description="AB hydrolase-1" evidence="1">
    <location>
        <begin position="4"/>
        <end position="222"/>
    </location>
</feature>
<proteinExistence type="predicted"/>
<dbReference type="Pfam" id="PF12697">
    <property type="entry name" value="Abhydrolase_6"/>
    <property type="match status" value="1"/>
</dbReference>
<dbReference type="GO" id="GO:0003824">
    <property type="term" value="F:catalytic activity"/>
    <property type="evidence" value="ECO:0007669"/>
    <property type="project" value="UniProtKB-ARBA"/>
</dbReference>
<accession>I4EWP5</accession>
<evidence type="ECO:0000313" key="2">
    <source>
        <dbReference type="EMBL" id="CCH87808.1"/>
    </source>
</evidence>
<organism evidence="2 3">
    <name type="scientific">Modestobacter italicus (strain DSM 44449 / CECT 9708 / BC 501)</name>
    <dbReference type="NCBI Taxonomy" id="2732864"/>
    <lineage>
        <taxon>Bacteria</taxon>
        <taxon>Bacillati</taxon>
        <taxon>Actinomycetota</taxon>
        <taxon>Actinomycetes</taxon>
        <taxon>Geodermatophilales</taxon>
        <taxon>Geodermatophilaceae</taxon>
        <taxon>Modestobacter</taxon>
    </lineage>
</organism>
<dbReference type="KEGG" id="mmar:MODMU_2379"/>
<dbReference type="InterPro" id="IPR000073">
    <property type="entry name" value="AB_hydrolase_1"/>
</dbReference>
<dbReference type="HOGENOM" id="CLU_046066_2_0_11"/>
<dbReference type="AlphaFoldDB" id="I4EWP5"/>
<sequence length="231" mass="24660">MTTFVLVHGGFVGGWYWSEVADRLRRAGHRVEVIEQLPSAGTDPAALGDLAADAEAVKQTVDRVGEPVVLVGHSGGGMAITELADHPAVAHSVYLAAFWPQRGQSAMELLGAGPPPTWMSPHDDGTLRTTDDLALLRQTLCADVDEQRAYANLRRLLPQSISSATAPSTAPDRGHPTTYIICEKDQAIPPAAQEQMAAAADHKRRLPSSHQAMTSMPDALADILGQIHVQP</sequence>
<evidence type="ECO:0000313" key="3">
    <source>
        <dbReference type="Proteomes" id="UP000006461"/>
    </source>
</evidence>
<name>I4EWP5_MODI5</name>
<dbReference type="Proteomes" id="UP000006461">
    <property type="component" value="Chromosome"/>
</dbReference>
<dbReference type="OrthoDB" id="9773549at2"/>
<dbReference type="EMBL" id="FO203431">
    <property type="protein sequence ID" value="CCH87808.1"/>
    <property type="molecule type" value="Genomic_DNA"/>
</dbReference>
<evidence type="ECO:0000259" key="1">
    <source>
        <dbReference type="Pfam" id="PF12697"/>
    </source>
</evidence>
<dbReference type="eggNOG" id="COG1075">
    <property type="taxonomic scope" value="Bacteria"/>
</dbReference>
<keyword evidence="3" id="KW-1185">Reference proteome</keyword>
<dbReference type="SUPFAM" id="SSF53474">
    <property type="entry name" value="alpha/beta-Hydrolases"/>
    <property type="match status" value="1"/>
</dbReference>
<dbReference type="PANTHER" id="PTHR37017:SF11">
    <property type="entry name" value="ESTERASE_LIPASE_THIOESTERASE DOMAIN-CONTAINING PROTEIN"/>
    <property type="match status" value="1"/>
</dbReference>